<reference evidence="2" key="2">
    <citation type="submission" date="2015-03" db="EMBL/GenBank/DDBJ databases">
        <authorList>
            <consortium name="Pathogen Informatics"/>
            <person name="Murphy D."/>
        </authorList>
    </citation>
    <scope>NUCLEOTIDE SEQUENCE</scope>
    <source>
        <strain evidence="2">N09902308</strain>
    </source>
</reference>
<evidence type="ECO:0000313" key="3">
    <source>
        <dbReference type="Proteomes" id="UP000039021"/>
    </source>
</evidence>
<sequence length="48" mass="4811">MATGAVIAALVAVSDNASSRSFQAKMNTRIAAVTKPGAASGTITFRKA</sequence>
<dbReference type="EMBL" id="CSBK01000911">
    <property type="protein sequence ID" value="COY08399.1"/>
    <property type="molecule type" value="Genomic_DNA"/>
</dbReference>
<evidence type="ECO:0000313" key="1">
    <source>
        <dbReference type="EMBL" id="CFE73136.1"/>
    </source>
</evidence>
<protein>
    <submittedName>
        <fullName evidence="1">Uncharacterized protein</fullName>
    </submittedName>
</protein>
<reference evidence="3 4" key="1">
    <citation type="submission" date="2015-03" db="EMBL/GenBank/DDBJ databases">
        <authorList>
            <consortium name="Pathogen Informatics"/>
        </authorList>
    </citation>
    <scope>NUCLEOTIDE SEQUENCE [LARGE SCALE GENOMIC DNA]</scope>
    <source>
        <strain evidence="1 4">H09601792</strain>
        <strain evidence="3">N09902308</strain>
    </source>
</reference>
<evidence type="ECO:0000313" key="4">
    <source>
        <dbReference type="Proteomes" id="UP000046947"/>
    </source>
</evidence>
<evidence type="ECO:0000313" key="2">
    <source>
        <dbReference type="EMBL" id="COY08399.1"/>
    </source>
</evidence>
<dbReference type="EMBL" id="CFOH01000892">
    <property type="protein sequence ID" value="CFE73136.1"/>
    <property type="molecule type" value="Genomic_DNA"/>
</dbReference>
<proteinExistence type="predicted"/>
<organism evidence="1 4">
    <name type="scientific">Mycobacterium tuberculosis</name>
    <dbReference type="NCBI Taxonomy" id="1773"/>
    <lineage>
        <taxon>Bacteria</taxon>
        <taxon>Bacillati</taxon>
        <taxon>Actinomycetota</taxon>
        <taxon>Actinomycetes</taxon>
        <taxon>Mycobacteriales</taxon>
        <taxon>Mycobacteriaceae</taxon>
        <taxon>Mycobacterium</taxon>
        <taxon>Mycobacterium tuberculosis complex</taxon>
    </lineage>
</organism>
<gene>
    <name evidence="1" type="ORF">ERS007688_03764</name>
    <name evidence="2" type="ORF">ERS007739_02099</name>
</gene>
<dbReference type="Proteomes" id="UP000046947">
    <property type="component" value="Unassembled WGS sequence"/>
</dbReference>
<dbReference type="Proteomes" id="UP000039021">
    <property type="component" value="Unassembled WGS sequence"/>
</dbReference>
<dbReference type="AlphaFoldDB" id="A0A654TSI5"/>
<name>A0A654TSI5_MYCTX</name>
<accession>A0A654TSI5</accession>